<organism evidence="8 9">
    <name type="scientific">Frigoriglobus tundricola</name>
    <dbReference type="NCBI Taxonomy" id="2774151"/>
    <lineage>
        <taxon>Bacteria</taxon>
        <taxon>Pseudomonadati</taxon>
        <taxon>Planctomycetota</taxon>
        <taxon>Planctomycetia</taxon>
        <taxon>Gemmatales</taxon>
        <taxon>Gemmataceae</taxon>
        <taxon>Frigoriglobus</taxon>
    </lineage>
</organism>
<feature type="transmembrane region" description="Helical" evidence="6">
    <location>
        <begin position="77"/>
        <end position="96"/>
    </location>
</feature>
<evidence type="ECO:0000256" key="5">
    <source>
        <dbReference type="ARBA" id="ARBA00023136"/>
    </source>
</evidence>
<gene>
    <name evidence="8" type="ORF">FTUN_7755</name>
</gene>
<evidence type="ECO:0000256" key="1">
    <source>
        <dbReference type="ARBA" id="ARBA00004651"/>
    </source>
</evidence>
<evidence type="ECO:0000313" key="9">
    <source>
        <dbReference type="Proteomes" id="UP000503447"/>
    </source>
</evidence>
<feature type="transmembrane region" description="Helical" evidence="6">
    <location>
        <begin position="47"/>
        <end position="71"/>
    </location>
</feature>
<comment type="subcellular location">
    <subcellularLocation>
        <location evidence="1">Cell membrane</location>
        <topology evidence="1">Multi-pass membrane protein</topology>
    </subcellularLocation>
</comment>
<feature type="transmembrane region" description="Helical" evidence="6">
    <location>
        <begin position="6"/>
        <end position="26"/>
    </location>
</feature>
<evidence type="ECO:0000256" key="6">
    <source>
        <dbReference type="SAM" id="Phobius"/>
    </source>
</evidence>
<dbReference type="PANTHER" id="PTHR40077">
    <property type="entry name" value="MEMBRANE PROTEIN-RELATED"/>
    <property type="match status" value="1"/>
</dbReference>
<evidence type="ECO:0000256" key="2">
    <source>
        <dbReference type="ARBA" id="ARBA00022475"/>
    </source>
</evidence>
<dbReference type="PANTHER" id="PTHR40077:SF1">
    <property type="entry name" value="MEMBRANE PROTEIN"/>
    <property type="match status" value="1"/>
</dbReference>
<dbReference type="GO" id="GO:0005886">
    <property type="term" value="C:plasma membrane"/>
    <property type="evidence" value="ECO:0007669"/>
    <property type="project" value="UniProtKB-SubCell"/>
</dbReference>
<keyword evidence="3 6" id="KW-0812">Transmembrane</keyword>
<proteinExistence type="predicted"/>
<dbReference type="Proteomes" id="UP000503447">
    <property type="component" value="Chromosome"/>
</dbReference>
<dbReference type="AlphaFoldDB" id="A0A6M5Z3N1"/>
<accession>A0A6M5Z3N1</accession>
<sequence>MLESPVGRVRAAGFVEGISALVLFFVAMPLKYAPPAGSETALLGKEVVFYVGAVHGALFIAYALVTFLAWGQGALRFPHVAMAAVASIVPFGPFVIDRRLKAVERQQPDTAEVHG</sequence>
<evidence type="ECO:0000256" key="4">
    <source>
        <dbReference type="ARBA" id="ARBA00022989"/>
    </source>
</evidence>
<dbReference type="Pfam" id="PF12823">
    <property type="entry name" value="DUF3817"/>
    <property type="match status" value="1"/>
</dbReference>
<protein>
    <recommendedName>
        <fullName evidence="7">DUF3817 domain-containing protein</fullName>
    </recommendedName>
</protein>
<name>A0A6M5Z3N1_9BACT</name>
<dbReference type="EMBL" id="CP053452">
    <property type="protein sequence ID" value="QJX00131.1"/>
    <property type="molecule type" value="Genomic_DNA"/>
</dbReference>
<keyword evidence="5 6" id="KW-0472">Membrane</keyword>
<reference evidence="9" key="1">
    <citation type="submission" date="2020-05" db="EMBL/GenBank/DDBJ databases">
        <title>Frigoriglobus tundricola gen. nov., sp. nov., a psychrotolerant cellulolytic planctomycete of the family Gemmataceae with two divergent copies of 16S rRNA gene.</title>
        <authorList>
            <person name="Kulichevskaya I.S."/>
            <person name="Ivanova A.A."/>
            <person name="Naumoff D.G."/>
            <person name="Beletsky A.V."/>
            <person name="Rijpstra W.I.C."/>
            <person name="Sinninghe Damste J.S."/>
            <person name="Mardanov A.V."/>
            <person name="Ravin N.V."/>
            <person name="Dedysh S.N."/>
        </authorList>
    </citation>
    <scope>NUCLEOTIDE SEQUENCE [LARGE SCALE GENOMIC DNA]</scope>
    <source>
        <strain evidence="9">PL17</strain>
    </source>
</reference>
<evidence type="ECO:0000313" key="8">
    <source>
        <dbReference type="EMBL" id="QJX00131.1"/>
    </source>
</evidence>
<keyword evidence="4 6" id="KW-1133">Transmembrane helix</keyword>
<feature type="domain" description="DUF3817" evidence="7">
    <location>
        <begin position="7"/>
        <end position="101"/>
    </location>
</feature>
<dbReference type="NCBIfam" id="TIGR03954">
    <property type="entry name" value="integ_memb_HG"/>
    <property type="match status" value="1"/>
</dbReference>
<dbReference type="KEGG" id="ftj:FTUN_7755"/>
<dbReference type="InterPro" id="IPR023845">
    <property type="entry name" value="DUF3817_TM"/>
</dbReference>
<dbReference type="RefSeq" id="WP_171474950.1">
    <property type="nucleotide sequence ID" value="NZ_CP053452.2"/>
</dbReference>
<keyword evidence="2" id="KW-1003">Cell membrane</keyword>
<keyword evidence="9" id="KW-1185">Reference proteome</keyword>
<evidence type="ECO:0000256" key="3">
    <source>
        <dbReference type="ARBA" id="ARBA00022692"/>
    </source>
</evidence>
<evidence type="ECO:0000259" key="7">
    <source>
        <dbReference type="Pfam" id="PF12823"/>
    </source>
</evidence>